<organism evidence="1">
    <name type="scientific">viral metagenome</name>
    <dbReference type="NCBI Taxonomy" id="1070528"/>
    <lineage>
        <taxon>unclassified sequences</taxon>
        <taxon>metagenomes</taxon>
        <taxon>organismal metagenomes</taxon>
    </lineage>
</organism>
<dbReference type="AlphaFoldDB" id="A0A6M3LJL7"/>
<gene>
    <name evidence="1" type="ORF">MM415B04301_0008</name>
</gene>
<evidence type="ECO:0000313" key="1">
    <source>
        <dbReference type="EMBL" id="QJA93251.1"/>
    </source>
</evidence>
<name>A0A6M3LJL7_9ZZZZ</name>
<protein>
    <submittedName>
        <fullName evidence="1">Uncharacterized protein</fullName>
    </submittedName>
</protein>
<dbReference type="EMBL" id="MT143134">
    <property type="protein sequence ID" value="QJA93251.1"/>
    <property type="molecule type" value="Genomic_DNA"/>
</dbReference>
<proteinExistence type="predicted"/>
<accession>A0A6M3LJL7</accession>
<sequence length="100" mass="11728">MKRRKMGTKNKKGGMQKMEFDLNYPDHKHPHGVRDVAPNANRLWACDECQHIFTDEEIRIDLDSGHWAHDCKCHPRRKGQRCESHLESYMPEKGNDAAQE</sequence>
<reference evidence="1" key="1">
    <citation type="submission" date="2020-03" db="EMBL/GenBank/DDBJ databases">
        <title>The deep terrestrial virosphere.</title>
        <authorList>
            <person name="Holmfeldt K."/>
            <person name="Nilsson E."/>
            <person name="Simone D."/>
            <person name="Lopez-Fernandez M."/>
            <person name="Wu X."/>
            <person name="de Brujin I."/>
            <person name="Lundin D."/>
            <person name="Andersson A."/>
            <person name="Bertilsson S."/>
            <person name="Dopson M."/>
        </authorList>
    </citation>
    <scope>NUCLEOTIDE SEQUENCE</scope>
    <source>
        <strain evidence="1">MM415B04301</strain>
    </source>
</reference>